<dbReference type="GO" id="GO:0006935">
    <property type="term" value="P:chemotaxis"/>
    <property type="evidence" value="ECO:0007669"/>
    <property type="project" value="UniProtKB-UniRule"/>
</dbReference>
<dbReference type="Pfam" id="PF01339">
    <property type="entry name" value="CheB_methylest"/>
    <property type="match status" value="1"/>
</dbReference>
<dbReference type="NCBIfam" id="NF009206">
    <property type="entry name" value="PRK12555.1"/>
    <property type="match status" value="1"/>
</dbReference>
<dbReference type="InterPro" id="IPR035909">
    <property type="entry name" value="CheB_C"/>
</dbReference>
<dbReference type="NCBIfam" id="NF001965">
    <property type="entry name" value="PRK00742.1"/>
    <property type="match status" value="1"/>
</dbReference>
<feature type="domain" description="CheB-type methylesterase" evidence="10">
    <location>
        <begin position="172"/>
        <end position="361"/>
    </location>
</feature>
<dbReference type="EC" id="3.1.1.61" evidence="5"/>
<dbReference type="CDD" id="cd17541">
    <property type="entry name" value="REC_CheB-like"/>
    <property type="match status" value="1"/>
</dbReference>
<comment type="caution">
    <text evidence="11">The sequence shown here is derived from an EMBL/GenBank/DDBJ whole genome shotgun (WGS) entry which is preliminary data.</text>
</comment>
<gene>
    <name evidence="5" type="primary">cheB</name>
    <name evidence="11" type="ORF">K7J14_03765</name>
</gene>
<evidence type="ECO:0000313" key="11">
    <source>
        <dbReference type="EMBL" id="MCD1653816.1"/>
    </source>
</evidence>
<keyword evidence="5 7" id="KW-0597">Phosphoprotein</keyword>
<dbReference type="GO" id="GO:0005737">
    <property type="term" value="C:cytoplasm"/>
    <property type="evidence" value="ECO:0007669"/>
    <property type="project" value="UniProtKB-SubCell"/>
</dbReference>
<dbReference type="PROSITE" id="PS50110">
    <property type="entry name" value="RESPONSE_REGULATORY"/>
    <property type="match status" value="1"/>
</dbReference>
<dbReference type="PANTHER" id="PTHR42872:SF6">
    <property type="entry name" value="PROTEIN-GLUTAMATE METHYLESTERASE_PROTEIN-GLUTAMINE GLUTAMINASE"/>
    <property type="match status" value="1"/>
</dbReference>
<evidence type="ECO:0000313" key="12">
    <source>
        <dbReference type="Proteomes" id="UP001198163"/>
    </source>
</evidence>
<dbReference type="InterPro" id="IPR008248">
    <property type="entry name" value="CheB-like"/>
</dbReference>
<dbReference type="PROSITE" id="PS50122">
    <property type="entry name" value="CHEB"/>
    <property type="match status" value="1"/>
</dbReference>
<evidence type="ECO:0000256" key="4">
    <source>
        <dbReference type="ARBA" id="ARBA00048267"/>
    </source>
</evidence>
<dbReference type="InterPro" id="IPR011006">
    <property type="entry name" value="CheY-like_superfamily"/>
</dbReference>
<dbReference type="GO" id="GO:0000156">
    <property type="term" value="F:phosphorelay response regulator activity"/>
    <property type="evidence" value="ECO:0007669"/>
    <property type="project" value="InterPro"/>
</dbReference>
<feature type="modified residue" description="4-aspartylphosphate" evidence="5 7">
    <location>
        <position position="56"/>
    </location>
</feature>
<dbReference type="Gene3D" id="3.40.50.180">
    <property type="entry name" value="Methylesterase CheB, C-terminal domain"/>
    <property type="match status" value="1"/>
</dbReference>
<evidence type="ECO:0000256" key="7">
    <source>
        <dbReference type="PROSITE-ProRule" id="PRU00169"/>
    </source>
</evidence>
<dbReference type="HAMAP" id="MF_00099">
    <property type="entry name" value="CheB_chemtxs"/>
    <property type="match status" value="1"/>
</dbReference>
<evidence type="ECO:0000256" key="5">
    <source>
        <dbReference type="HAMAP-Rule" id="MF_00099"/>
    </source>
</evidence>
<feature type="region of interest" description="Disordered" evidence="8">
    <location>
        <begin position="140"/>
        <end position="162"/>
    </location>
</feature>
<keyword evidence="1 5" id="KW-0963">Cytoplasm</keyword>
<evidence type="ECO:0000256" key="6">
    <source>
        <dbReference type="PROSITE-ProRule" id="PRU00050"/>
    </source>
</evidence>
<dbReference type="EMBL" id="JAINWA010000001">
    <property type="protein sequence ID" value="MCD1653816.1"/>
    <property type="molecule type" value="Genomic_DNA"/>
</dbReference>
<dbReference type="RefSeq" id="WP_230753293.1">
    <property type="nucleotide sequence ID" value="NZ_JAINWA010000001.1"/>
</dbReference>
<comment type="subcellular location">
    <subcellularLocation>
        <location evidence="5">Cytoplasm</location>
    </subcellularLocation>
</comment>
<evidence type="ECO:0000256" key="1">
    <source>
        <dbReference type="ARBA" id="ARBA00022490"/>
    </source>
</evidence>
<keyword evidence="12" id="KW-1185">Reference proteome</keyword>
<protein>
    <recommendedName>
        <fullName evidence="5">Protein-glutamate methylesterase/protein-glutamine glutaminase</fullName>
        <ecNumber evidence="5">3.1.1.61</ecNumber>
        <ecNumber evidence="5">3.5.1.44</ecNumber>
    </recommendedName>
</protein>
<comment type="similarity">
    <text evidence="5">Belongs to the CheB family.</text>
</comment>
<dbReference type="InterPro" id="IPR001789">
    <property type="entry name" value="Sig_transdc_resp-reg_receiver"/>
</dbReference>
<comment type="catalytic activity">
    <reaction evidence="5">
        <text>L-glutaminyl-[protein] + H2O = L-glutamyl-[protein] + NH4(+)</text>
        <dbReference type="Rhea" id="RHEA:16441"/>
        <dbReference type="Rhea" id="RHEA-COMP:10207"/>
        <dbReference type="Rhea" id="RHEA-COMP:10208"/>
        <dbReference type="ChEBI" id="CHEBI:15377"/>
        <dbReference type="ChEBI" id="CHEBI:28938"/>
        <dbReference type="ChEBI" id="CHEBI:29973"/>
        <dbReference type="ChEBI" id="CHEBI:30011"/>
        <dbReference type="EC" id="3.5.1.44"/>
    </reaction>
</comment>
<feature type="domain" description="Response regulatory" evidence="9">
    <location>
        <begin position="5"/>
        <end position="122"/>
    </location>
</feature>
<name>A0AAE3JI66_9SPIR</name>
<proteinExistence type="inferred from homology"/>
<dbReference type="PANTHER" id="PTHR42872">
    <property type="entry name" value="PROTEIN-GLUTAMATE METHYLESTERASE/PROTEIN-GLUTAMINE GLUTAMINASE"/>
    <property type="match status" value="1"/>
</dbReference>
<comment type="PTM">
    <text evidence="5">Phosphorylated by CheA. Phosphorylation of the N-terminal regulatory domain activates the methylesterase activity.</text>
</comment>
<feature type="active site" evidence="5 6">
    <location>
        <position position="210"/>
    </location>
</feature>
<dbReference type="AlphaFoldDB" id="A0AAE3JI66"/>
<evidence type="ECO:0000259" key="10">
    <source>
        <dbReference type="PROSITE" id="PS50122"/>
    </source>
</evidence>
<accession>A0AAE3JI66</accession>
<dbReference type="SUPFAM" id="SSF52172">
    <property type="entry name" value="CheY-like"/>
    <property type="match status" value="1"/>
</dbReference>
<evidence type="ECO:0000256" key="3">
    <source>
        <dbReference type="ARBA" id="ARBA00022801"/>
    </source>
</evidence>
<dbReference type="CDD" id="cd16432">
    <property type="entry name" value="CheB_Rec"/>
    <property type="match status" value="1"/>
</dbReference>
<dbReference type="Pfam" id="PF00072">
    <property type="entry name" value="Response_reg"/>
    <property type="match status" value="1"/>
</dbReference>
<feature type="active site" evidence="5 6">
    <location>
        <position position="306"/>
    </location>
</feature>
<feature type="compositionally biased region" description="Basic and acidic residues" evidence="8">
    <location>
        <begin position="140"/>
        <end position="154"/>
    </location>
</feature>
<sequence length="361" mass="39263">MEKIRVMIVDDSAIVREILSARLSRDPRIEVVASAMDPYVARDKLEKTKVDVMTLDIEMPRMDGLTFLRQLMKQAPMPVIVVSSLAKEANAAAMKALELGAVDVVPKPGGPFSVEEVIPYLAERIIAASRANVSRLRDDAAEADRKNSDCEKNAASRKPLPASRSSSYLANIKTTNQLIAIGASTGGTIALEALFREWEADFPPTLAVIHMPERFTATFAARLNDLSRATVKEARDGDRLQVGTVYIAPGNYHMMLRAQGTERTLKIASGPKVCNQRPAVDPLFDSVAEYAGQNCIALLLTGMGRDGAQGLLKIHQAGGYTIAQDEQSSIVWGMPKEAIDLGAARTVLPLDRMVAHIKEKL</sequence>
<dbReference type="GO" id="GO:0008984">
    <property type="term" value="F:protein-glutamate methylesterase activity"/>
    <property type="evidence" value="ECO:0007669"/>
    <property type="project" value="UniProtKB-UniRule"/>
</dbReference>
<comment type="catalytic activity">
    <reaction evidence="4 5">
        <text>[protein]-L-glutamate 5-O-methyl ester + H2O = L-glutamyl-[protein] + methanol + H(+)</text>
        <dbReference type="Rhea" id="RHEA:23236"/>
        <dbReference type="Rhea" id="RHEA-COMP:10208"/>
        <dbReference type="Rhea" id="RHEA-COMP:10311"/>
        <dbReference type="ChEBI" id="CHEBI:15377"/>
        <dbReference type="ChEBI" id="CHEBI:15378"/>
        <dbReference type="ChEBI" id="CHEBI:17790"/>
        <dbReference type="ChEBI" id="CHEBI:29973"/>
        <dbReference type="ChEBI" id="CHEBI:82795"/>
        <dbReference type="EC" id="3.1.1.61"/>
    </reaction>
</comment>
<evidence type="ECO:0000259" key="9">
    <source>
        <dbReference type="PROSITE" id="PS50110"/>
    </source>
</evidence>
<dbReference type="Gene3D" id="3.40.50.2300">
    <property type="match status" value="1"/>
</dbReference>
<dbReference type="InterPro" id="IPR000673">
    <property type="entry name" value="Sig_transdc_resp-reg_Me-estase"/>
</dbReference>
<feature type="active site" evidence="5 6">
    <location>
        <position position="184"/>
    </location>
</feature>
<comment type="domain">
    <text evidence="5">Contains a C-terminal catalytic domain, and an N-terminal region which modulates catalytic activity.</text>
</comment>
<organism evidence="11 12">
    <name type="scientific">Teretinema zuelzerae</name>
    <dbReference type="NCBI Taxonomy" id="156"/>
    <lineage>
        <taxon>Bacteria</taxon>
        <taxon>Pseudomonadati</taxon>
        <taxon>Spirochaetota</taxon>
        <taxon>Spirochaetia</taxon>
        <taxon>Spirochaetales</taxon>
        <taxon>Treponemataceae</taxon>
        <taxon>Teretinema</taxon>
    </lineage>
</organism>
<dbReference type="GO" id="GO:0050568">
    <property type="term" value="F:protein-glutamine glutaminase activity"/>
    <property type="evidence" value="ECO:0007669"/>
    <property type="project" value="UniProtKB-UniRule"/>
</dbReference>
<comment type="function">
    <text evidence="5">Involved in chemotaxis. Part of a chemotaxis signal transduction system that modulates chemotaxis in response to various stimuli. Catalyzes the demethylation of specific methylglutamate residues introduced into the chemoreceptors (methyl-accepting chemotaxis proteins or MCP) by CheR. Also mediates the irreversible deamidation of specific glutamine residues to glutamic acid.</text>
</comment>
<keyword evidence="2 5" id="KW-0145">Chemotaxis</keyword>
<keyword evidence="3 5" id="KW-0378">Hydrolase</keyword>
<dbReference type="SUPFAM" id="SSF52738">
    <property type="entry name" value="Methylesterase CheB, C-terminal domain"/>
    <property type="match status" value="1"/>
</dbReference>
<dbReference type="SMART" id="SM00448">
    <property type="entry name" value="REC"/>
    <property type="match status" value="1"/>
</dbReference>
<dbReference type="PIRSF" id="PIRSF000876">
    <property type="entry name" value="RR_chemtxs_CheB"/>
    <property type="match status" value="1"/>
</dbReference>
<evidence type="ECO:0000256" key="8">
    <source>
        <dbReference type="SAM" id="MobiDB-lite"/>
    </source>
</evidence>
<reference evidence="11" key="1">
    <citation type="submission" date="2021-08" db="EMBL/GenBank/DDBJ databases">
        <title>Comparative analyses of Brucepasteria parasyntrophica and Teretinema zuelzerae.</title>
        <authorList>
            <person name="Song Y."/>
            <person name="Brune A."/>
        </authorList>
    </citation>
    <scope>NUCLEOTIDE SEQUENCE</scope>
    <source>
        <strain evidence="11">DSM 1903</strain>
    </source>
</reference>
<dbReference type="Proteomes" id="UP001198163">
    <property type="component" value="Unassembled WGS sequence"/>
</dbReference>
<dbReference type="EC" id="3.5.1.44" evidence="5"/>
<evidence type="ECO:0000256" key="2">
    <source>
        <dbReference type="ARBA" id="ARBA00022500"/>
    </source>
</evidence>